<sequence>MDYEEENNYYICTNEKKLFANKIINRKSKTGYKSEITCYICEECSNCQYKSNCIKRSNSKVPLKNRTKNLQVSKSFHEKRKENLKRIMSLEGDELRVNRSIQAEGAFAQVK</sequence>
<name>A0A0H3NAX4_CLODC</name>
<proteinExistence type="predicted"/>
<dbReference type="Pfam" id="PF13751">
    <property type="entry name" value="DDE_Tnp_1_6"/>
    <property type="match status" value="1"/>
</dbReference>
<dbReference type="EMBL" id="FN538970">
    <property type="protein sequence ID" value="CBA65911.1"/>
    <property type="molecule type" value="Genomic_DNA"/>
</dbReference>
<dbReference type="AlphaFoldDB" id="A0A0H3NAX4"/>
<dbReference type="HOGENOM" id="CLU_188208_0_0_9"/>
<dbReference type="Proteomes" id="UP000002068">
    <property type="component" value="Chromosome"/>
</dbReference>
<dbReference type="RefSeq" id="WP_009891522.1">
    <property type="nucleotide sequence ID" value="NC_013315.1"/>
</dbReference>
<dbReference type="InterPro" id="IPR025668">
    <property type="entry name" value="Tnp_DDE_dom"/>
</dbReference>
<dbReference type="KEGG" id="cdc:CD196_2945"/>
<reference evidence="2 3" key="1">
    <citation type="journal article" date="2009" name="Genome Biol.">
        <title>Comparative genome and phenotypic analysis of Clostridium difficile 027 strains provides insight into the evolution of a hypervirulent bacterium.</title>
        <authorList>
            <person name="Stabler R.A."/>
            <person name="He M."/>
            <person name="Dawson L."/>
            <person name="Martin M."/>
            <person name="Valiente E."/>
            <person name="Corton C."/>
            <person name="Lawley T.D."/>
            <person name="Sebaihia M."/>
            <person name="Quail M.A."/>
            <person name="Rose G."/>
            <person name="Gerding D.N."/>
            <person name="Gibert M."/>
            <person name="Popoff M.R."/>
            <person name="Parkhill J."/>
            <person name="Dougan G."/>
            <person name="Wren B.W."/>
        </authorList>
    </citation>
    <scope>NUCLEOTIDE SEQUENCE [LARGE SCALE GENOMIC DNA]</scope>
    <source>
        <strain evidence="2 3">CD196</strain>
    </source>
</reference>
<organism evidence="2 3">
    <name type="scientific">Clostridioides difficile (strain CD196)</name>
    <name type="common">Peptoclostridium difficile</name>
    <dbReference type="NCBI Taxonomy" id="645462"/>
    <lineage>
        <taxon>Bacteria</taxon>
        <taxon>Bacillati</taxon>
        <taxon>Bacillota</taxon>
        <taxon>Clostridia</taxon>
        <taxon>Peptostreptococcales</taxon>
        <taxon>Peptostreptococcaceae</taxon>
        <taxon>Clostridioides</taxon>
    </lineage>
</organism>
<accession>A0A0H3NAX4</accession>
<gene>
    <name evidence="2" type="ordered locus">CD196_2945</name>
</gene>
<protein>
    <submittedName>
        <fullName evidence="2">Transposase, is4</fullName>
    </submittedName>
</protein>
<evidence type="ECO:0000313" key="3">
    <source>
        <dbReference type="Proteomes" id="UP000002068"/>
    </source>
</evidence>
<evidence type="ECO:0000259" key="1">
    <source>
        <dbReference type="Pfam" id="PF13751"/>
    </source>
</evidence>
<feature type="domain" description="Transposase DDE" evidence="1">
    <location>
        <begin position="11"/>
        <end position="111"/>
    </location>
</feature>
<evidence type="ECO:0000313" key="2">
    <source>
        <dbReference type="EMBL" id="CBA65911.1"/>
    </source>
</evidence>